<feature type="region of interest" description="Disordered" evidence="1">
    <location>
        <begin position="1"/>
        <end position="65"/>
    </location>
</feature>
<dbReference type="OrthoDB" id="553654at2"/>
<keyword evidence="3" id="KW-1185">Reference proteome</keyword>
<accession>A0A2P7MZE7</accession>
<evidence type="ECO:0000256" key="1">
    <source>
        <dbReference type="SAM" id="MobiDB-lite"/>
    </source>
</evidence>
<gene>
    <name evidence="2" type="ORF">C7K55_03905</name>
</gene>
<dbReference type="RefSeq" id="WP_106502106.1">
    <property type="nucleotide sequence ID" value="NZ_PXXO01000003.1"/>
</dbReference>
<name>A0A2P7MZE7_9CYAN</name>
<evidence type="ECO:0000313" key="3">
    <source>
        <dbReference type="Proteomes" id="UP000243002"/>
    </source>
</evidence>
<organism evidence="2 3">
    <name type="scientific">Cyanobium usitatum str. Tous</name>
    <dbReference type="NCBI Taxonomy" id="2116684"/>
    <lineage>
        <taxon>Bacteria</taxon>
        <taxon>Bacillati</taxon>
        <taxon>Cyanobacteriota</taxon>
        <taxon>Cyanophyceae</taxon>
        <taxon>Synechococcales</taxon>
        <taxon>Prochlorococcaceae</taxon>
        <taxon>Cyanobium</taxon>
    </lineage>
</organism>
<dbReference type="AlphaFoldDB" id="A0A2P7MZE7"/>
<protein>
    <submittedName>
        <fullName evidence="2">Uncharacterized protein</fullName>
    </submittedName>
</protein>
<evidence type="ECO:0000313" key="2">
    <source>
        <dbReference type="EMBL" id="PSJ06598.1"/>
    </source>
</evidence>
<reference evidence="2 3" key="1">
    <citation type="journal article" date="2018" name="Environ. Microbiol.">
        <title>Ecological and genomic features of two widespread freshwater picocyanobacteria.</title>
        <authorList>
            <person name="Cabello-Yeves P.J."/>
            <person name="Picazo A."/>
            <person name="Camacho A."/>
            <person name="Callieri C."/>
            <person name="Rosselli R."/>
            <person name="Roda-Garcia J.J."/>
            <person name="Coutinho F.H."/>
            <person name="Rodriguez-Valera F."/>
        </authorList>
    </citation>
    <scope>NUCLEOTIDE SEQUENCE [LARGE SCALE GENOMIC DNA]</scope>
    <source>
        <strain evidence="2 3">Tous</strain>
    </source>
</reference>
<dbReference type="Proteomes" id="UP000243002">
    <property type="component" value="Unassembled WGS sequence"/>
</dbReference>
<comment type="caution">
    <text evidence="2">The sequence shown here is derived from an EMBL/GenBank/DDBJ whole genome shotgun (WGS) entry which is preliminary data.</text>
</comment>
<dbReference type="EMBL" id="PXXO01000003">
    <property type="protein sequence ID" value="PSJ06598.1"/>
    <property type="molecule type" value="Genomic_DNA"/>
</dbReference>
<sequence length="178" mass="19539">MPQHSRPSSAADPVEELRSAPAEQDPDGEAVWEPVAVDPSRPISQTNPPRRLPHHAQTPRATAGEVERRIAEAQLWIAQRLPLVEIRAKAGQSWGVSNVKTVNRYLDLARARMVEELISDRRRHQAEQIFALNDCARRAMDADQFSAAVGAFRVIAEIGGLLRAPIKPAEPHGGGARS</sequence>
<proteinExistence type="predicted"/>